<keyword evidence="7" id="KW-0282">Flagellum</keyword>
<name>A0A975U492_9PROT</name>
<dbReference type="SMART" id="SM00858">
    <property type="entry name" value="SAF"/>
    <property type="match status" value="1"/>
</dbReference>
<dbReference type="InterPro" id="IPR017585">
    <property type="entry name" value="SAF_FlgA"/>
</dbReference>
<feature type="domain" description="SAF" evidence="6">
    <location>
        <begin position="181"/>
        <end position="243"/>
    </location>
</feature>
<evidence type="ECO:0000256" key="4">
    <source>
        <dbReference type="SAM" id="MobiDB-lite"/>
    </source>
</evidence>
<evidence type="ECO:0000256" key="3">
    <source>
        <dbReference type="ARBA" id="ARBA00022764"/>
    </source>
</evidence>
<gene>
    <name evidence="7" type="primary">flgA</name>
    <name evidence="7" type="ORF">KO353_03360</name>
</gene>
<sequence>MRRLLFAATVLAALAASAEAGGVTPRSHVVVQGPEVRLSDLFDGPLPRGDRVLGPAPAPGRVYTVEPAQLAAIARANGITLASPVATVVERPGRPLARESVERALREALLAAGAIETMEAPLILQGYTAPVVPLSVGAPRIVVEDLGWDASQARFNASVAAIVGAEPPIRVRIAGRVEDTVAVPVPVRRLAEGETIRPGDLRLVRMPAARVPADAELDPQRLAGRMLRETIPAGAPISAGQVGAAAMVSRGQPVAMLVELPGLSITAQGRALEDGERGARVQVMNSASRAVVEGVVIGPGRVRVSADSTPLRQAQHTAGQSDRLPQPQNRPEGRR</sequence>
<proteinExistence type="predicted"/>
<reference evidence="7" key="1">
    <citation type="submission" date="2021-06" db="EMBL/GenBank/DDBJ databases">
        <title>Elioraea tepida, sp. nov., a moderately thermophilic aerobic anoxygenic phototrophic bacterium isolated from an alkaline siliceous hot spring mat community in Yellowstone National Park, WY, USA.</title>
        <authorList>
            <person name="Saini M.K."/>
            <person name="Yoshida S."/>
            <person name="Sebastian A."/>
            <person name="Hirose S."/>
            <person name="Hara E."/>
            <person name="Tamaki H."/>
            <person name="Soulier N.T."/>
            <person name="Albert I."/>
            <person name="Hanada S."/>
            <person name="Bryant D.A."/>
            <person name="Tank M."/>
        </authorList>
    </citation>
    <scope>NUCLEOTIDE SEQUENCE</scope>
    <source>
        <strain evidence="7">MS-P2</strain>
    </source>
</reference>
<dbReference type="RefSeq" id="WP_218286350.1">
    <property type="nucleotide sequence ID" value="NZ_CP076448.1"/>
</dbReference>
<dbReference type="CDD" id="cd11614">
    <property type="entry name" value="SAF_CpaB_FlgA_like"/>
    <property type="match status" value="1"/>
</dbReference>
<protein>
    <submittedName>
        <fullName evidence="7">Flagellar basal body P-ring formation chaperone FlgA</fullName>
    </submittedName>
</protein>
<evidence type="ECO:0000259" key="6">
    <source>
        <dbReference type="SMART" id="SM00858"/>
    </source>
</evidence>
<dbReference type="EMBL" id="CP076448">
    <property type="protein sequence ID" value="QXM25294.1"/>
    <property type="molecule type" value="Genomic_DNA"/>
</dbReference>
<keyword evidence="7" id="KW-0966">Cell projection</keyword>
<feature type="signal peptide" evidence="5">
    <location>
        <begin position="1"/>
        <end position="20"/>
    </location>
</feature>
<dbReference type="Pfam" id="PF13144">
    <property type="entry name" value="ChapFlgA"/>
    <property type="match status" value="1"/>
</dbReference>
<dbReference type="GO" id="GO:0044780">
    <property type="term" value="P:bacterial-type flagellum assembly"/>
    <property type="evidence" value="ECO:0007669"/>
    <property type="project" value="InterPro"/>
</dbReference>
<dbReference type="PANTHER" id="PTHR36307:SF1">
    <property type="entry name" value="FLAGELLA BASAL BODY P-RING FORMATION PROTEIN FLGA"/>
    <property type="match status" value="1"/>
</dbReference>
<keyword evidence="7" id="KW-0969">Cilium</keyword>
<evidence type="ECO:0000256" key="5">
    <source>
        <dbReference type="SAM" id="SignalP"/>
    </source>
</evidence>
<feature type="compositionally biased region" description="Polar residues" evidence="4">
    <location>
        <begin position="306"/>
        <end position="320"/>
    </location>
</feature>
<dbReference type="NCBIfam" id="TIGR03170">
    <property type="entry name" value="flgA_cterm"/>
    <property type="match status" value="1"/>
</dbReference>
<dbReference type="PANTHER" id="PTHR36307">
    <property type="entry name" value="FLAGELLA BASAL BODY P-RING FORMATION PROTEIN FLGA"/>
    <property type="match status" value="1"/>
</dbReference>
<dbReference type="GO" id="GO:0042597">
    <property type="term" value="C:periplasmic space"/>
    <property type="evidence" value="ECO:0007669"/>
    <property type="project" value="UniProtKB-SubCell"/>
</dbReference>
<organism evidence="7 8">
    <name type="scientific">Elioraea tepida</name>
    <dbReference type="NCBI Taxonomy" id="2843330"/>
    <lineage>
        <taxon>Bacteria</taxon>
        <taxon>Pseudomonadati</taxon>
        <taxon>Pseudomonadota</taxon>
        <taxon>Alphaproteobacteria</taxon>
        <taxon>Acetobacterales</taxon>
        <taxon>Elioraeaceae</taxon>
        <taxon>Elioraea</taxon>
    </lineage>
</organism>
<dbReference type="InterPro" id="IPR013974">
    <property type="entry name" value="SAF"/>
</dbReference>
<feature type="chain" id="PRO_5037570888" evidence="5">
    <location>
        <begin position="21"/>
        <end position="335"/>
    </location>
</feature>
<feature type="region of interest" description="Disordered" evidence="4">
    <location>
        <begin position="303"/>
        <end position="335"/>
    </location>
</feature>
<dbReference type="KEGG" id="elio:KO353_03360"/>
<evidence type="ECO:0000313" key="8">
    <source>
        <dbReference type="Proteomes" id="UP000694001"/>
    </source>
</evidence>
<evidence type="ECO:0000256" key="1">
    <source>
        <dbReference type="ARBA" id="ARBA00004418"/>
    </source>
</evidence>
<evidence type="ECO:0000256" key="2">
    <source>
        <dbReference type="ARBA" id="ARBA00022729"/>
    </source>
</evidence>
<comment type="subcellular location">
    <subcellularLocation>
        <location evidence="1">Periplasm</location>
    </subcellularLocation>
</comment>
<keyword evidence="2 5" id="KW-0732">Signal</keyword>
<evidence type="ECO:0000313" key="7">
    <source>
        <dbReference type="EMBL" id="QXM25294.1"/>
    </source>
</evidence>
<keyword evidence="8" id="KW-1185">Reference proteome</keyword>
<keyword evidence="3" id="KW-0574">Periplasm</keyword>
<dbReference type="InterPro" id="IPR039246">
    <property type="entry name" value="Flagellar_FlgA"/>
</dbReference>
<dbReference type="Proteomes" id="UP000694001">
    <property type="component" value="Chromosome"/>
</dbReference>
<dbReference type="AlphaFoldDB" id="A0A975U492"/>
<accession>A0A975U492</accession>